<dbReference type="STRING" id="1423802.FC56_GL000490"/>
<dbReference type="Gene3D" id="3.40.50.1000">
    <property type="entry name" value="HAD superfamily/HAD-like"/>
    <property type="match status" value="1"/>
</dbReference>
<dbReference type="PANTHER" id="PTHR43434:SF25">
    <property type="entry name" value="PHOSPHOGLYCOLATE PHOSPHATASE"/>
    <property type="match status" value="1"/>
</dbReference>
<dbReference type="GO" id="GO:0008967">
    <property type="term" value="F:phosphoglycolate phosphatase activity"/>
    <property type="evidence" value="ECO:0007669"/>
    <property type="project" value="TreeGrafter"/>
</dbReference>
<reference evidence="1 2" key="1">
    <citation type="journal article" date="2015" name="Genome Announc.">
        <title>Expanding the biotechnology potential of lactobacilli through comparative genomics of 213 strains and associated genera.</title>
        <authorList>
            <person name="Sun Z."/>
            <person name="Harris H.M."/>
            <person name="McCann A."/>
            <person name="Guo C."/>
            <person name="Argimon S."/>
            <person name="Zhang W."/>
            <person name="Yang X."/>
            <person name="Jeffery I.B."/>
            <person name="Cooney J.C."/>
            <person name="Kagawa T.F."/>
            <person name="Liu W."/>
            <person name="Song Y."/>
            <person name="Salvetti E."/>
            <person name="Wrobel A."/>
            <person name="Rasinkangas P."/>
            <person name="Parkhill J."/>
            <person name="Rea M.C."/>
            <person name="O'Sullivan O."/>
            <person name="Ritari J."/>
            <person name="Douillard F.P."/>
            <person name="Paul Ross R."/>
            <person name="Yang R."/>
            <person name="Briner A.E."/>
            <person name="Felis G.E."/>
            <person name="de Vos W.M."/>
            <person name="Barrangou R."/>
            <person name="Klaenhammer T.R."/>
            <person name="Caufield P.W."/>
            <person name="Cui Y."/>
            <person name="Zhang H."/>
            <person name="O'Toole P.W."/>
        </authorList>
    </citation>
    <scope>NUCLEOTIDE SEQUENCE [LARGE SCALE GENOMIC DNA]</scope>
    <source>
        <strain evidence="1 2">DSM 24302</strain>
    </source>
</reference>
<dbReference type="SUPFAM" id="SSF56784">
    <property type="entry name" value="HAD-like"/>
    <property type="match status" value="1"/>
</dbReference>
<sequence>MINQLFWDFDGTLFDTYPAMVRAFHLTLMDLNVDEVEIDDHSIYTTMRQQSLGTAFDQYGAEFGLNLDQLKITYYRHEVQEVAGAKPIAGVAEILQQAIDNGGANYLLTHRNDQAKQLLADNGFKNQFVDAVTADMPFPRKPKPDSLNYLIDKHNVDRKAAMMIGDRELDVLAGHNANIASSLFDPDGLIVQTGDPEIRVAAMPELKLWLAKS</sequence>
<protein>
    <submittedName>
        <fullName evidence="1">Haloacid dehalogenase-like hydrolase</fullName>
    </submittedName>
</protein>
<name>A0A0R2D177_9LACO</name>
<proteinExistence type="predicted"/>
<dbReference type="GO" id="GO:0006281">
    <property type="term" value="P:DNA repair"/>
    <property type="evidence" value="ECO:0007669"/>
    <property type="project" value="TreeGrafter"/>
</dbReference>
<dbReference type="NCBIfam" id="TIGR01549">
    <property type="entry name" value="HAD-SF-IA-v1"/>
    <property type="match status" value="1"/>
</dbReference>
<dbReference type="PATRIC" id="fig|1423802.4.peg.500"/>
<dbReference type="PANTHER" id="PTHR43434">
    <property type="entry name" value="PHOSPHOGLYCOLATE PHOSPHATASE"/>
    <property type="match status" value="1"/>
</dbReference>
<dbReference type="RefSeq" id="WP_056978285.1">
    <property type="nucleotide sequence ID" value="NZ_AYZR01000008.1"/>
</dbReference>
<dbReference type="InterPro" id="IPR041492">
    <property type="entry name" value="HAD_2"/>
</dbReference>
<dbReference type="EMBL" id="AYZR01000008">
    <property type="protein sequence ID" value="KRM93772.1"/>
    <property type="molecule type" value="Genomic_DNA"/>
</dbReference>
<evidence type="ECO:0000313" key="1">
    <source>
        <dbReference type="EMBL" id="KRM93772.1"/>
    </source>
</evidence>
<accession>A0A0R2D177</accession>
<dbReference type="AlphaFoldDB" id="A0A0R2D177"/>
<keyword evidence="1" id="KW-0378">Hydrolase</keyword>
<dbReference type="SFLD" id="SFLDS00003">
    <property type="entry name" value="Haloacid_Dehalogenase"/>
    <property type="match status" value="1"/>
</dbReference>
<dbReference type="SFLD" id="SFLDG01129">
    <property type="entry name" value="C1.5:_HAD__Beta-PGM__Phosphata"/>
    <property type="match status" value="1"/>
</dbReference>
<dbReference type="Gene3D" id="1.10.150.240">
    <property type="entry name" value="Putative phosphatase, domain 2"/>
    <property type="match status" value="1"/>
</dbReference>
<dbReference type="GO" id="GO:0005829">
    <property type="term" value="C:cytosol"/>
    <property type="evidence" value="ECO:0007669"/>
    <property type="project" value="TreeGrafter"/>
</dbReference>
<dbReference type="InterPro" id="IPR050155">
    <property type="entry name" value="HAD-like_hydrolase_sf"/>
</dbReference>
<dbReference type="InterPro" id="IPR023198">
    <property type="entry name" value="PGP-like_dom2"/>
</dbReference>
<keyword evidence="2" id="KW-1185">Reference proteome</keyword>
<dbReference type="Pfam" id="PF13419">
    <property type="entry name" value="HAD_2"/>
    <property type="match status" value="1"/>
</dbReference>
<dbReference type="InterPro" id="IPR023214">
    <property type="entry name" value="HAD_sf"/>
</dbReference>
<comment type="caution">
    <text evidence="1">The sequence shown here is derived from an EMBL/GenBank/DDBJ whole genome shotgun (WGS) entry which is preliminary data.</text>
</comment>
<dbReference type="InterPro" id="IPR006439">
    <property type="entry name" value="HAD-SF_hydro_IA"/>
</dbReference>
<organism evidence="1 2">
    <name type="scientific">Lentilactobacillus senioris DSM 24302 = JCM 17472</name>
    <dbReference type="NCBI Taxonomy" id="1423802"/>
    <lineage>
        <taxon>Bacteria</taxon>
        <taxon>Bacillati</taxon>
        <taxon>Bacillota</taxon>
        <taxon>Bacilli</taxon>
        <taxon>Lactobacillales</taxon>
        <taxon>Lactobacillaceae</taxon>
        <taxon>Lentilactobacillus</taxon>
    </lineage>
</organism>
<gene>
    <name evidence="1" type="ORF">FC56_GL000490</name>
</gene>
<dbReference type="InterPro" id="IPR036412">
    <property type="entry name" value="HAD-like_sf"/>
</dbReference>
<evidence type="ECO:0000313" key="2">
    <source>
        <dbReference type="Proteomes" id="UP000051256"/>
    </source>
</evidence>
<dbReference type="Proteomes" id="UP000051256">
    <property type="component" value="Unassembled WGS sequence"/>
</dbReference>